<comment type="caution">
    <text evidence="5">The sequence shown here is derived from an EMBL/GenBank/DDBJ whole genome shotgun (WGS) entry which is preliminary data.</text>
</comment>
<feature type="domain" description="PBP" evidence="4">
    <location>
        <begin position="75"/>
        <end position="327"/>
    </location>
</feature>
<protein>
    <submittedName>
        <fullName evidence="5">PstS family phosphate ABC transporter substrate-binding protein</fullName>
    </submittedName>
</protein>
<dbReference type="CDD" id="cd13654">
    <property type="entry name" value="PBP2_phosphate_like_2"/>
    <property type="match status" value="1"/>
</dbReference>
<dbReference type="PANTHER" id="PTHR30570">
    <property type="entry name" value="PERIPLASMIC PHOSPHATE BINDING COMPONENT OF PHOSPHATE ABC TRANSPORTER"/>
    <property type="match status" value="1"/>
</dbReference>
<evidence type="ECO:0000259" key="4">
    <source>
        <dbReference type="Pfam" id="PF12849"/>
    </source>
</evidence>
<keyword evidence="6" id="KW-1185">Reference proteome</keyword>
<dbReference type="NCBIfam" id="TIGR01409">
    <property type="entry name" value="TAT_signal_seq"/>
    <property type="match status" value="1"/>
</dbReference>
<dbReference type="PANTHER" id="PTHR30570:SF1">
    <property type="entry name" value="PHOSPHATE-BINDING PROTEIN PSTS"/>
    <property type="match status" value="1"/>
</dbReference>
<dbReference type="Pfam" id="PF12849">
    <property type="entry name" value="PBP_like_2"/>
    <property type="match status" value="1"/>
</dbReference>
<dbReference type="InterPro" id="IPR006311">
    <property type="entry name" value="TAT_signal"/>
</dbReference>
<feature type="region of interest" description="Disordered" evidence="3">
    <location>
        <begin position="26"/>
        <end position="74"/>
    </location>
</feature>
<reference evidence="5 6" key="1">
    <citation type="journal article" date="2019" name="Int. J. Syst. Evol. Microbiol.">
        <title>The Global Catalogue of Microorganisms (GCM) 10K type strain sequencing project: providing services to taxonomists for standard genome sequencing and annotation.</title>
        <authorList>
            <consortium name="The Broad Institute Genomics Platform"/>
            <consortium name="The Broad Institute Genome Sequencing Center for Infectious Disease"/>
            <person name="Wu L."/>
            <person name="Ma J."/>
        </authorList>
    </citation>
    <scope>NUCLEOTIDE SEQUENCE [LARGE SCALE GENOMIC DNA]</scope>
    <source>
        <strain evidence="5 6">CGMCC 1.12563</strain>
    </source>
</reference>
<dbReference type="EMBL" id="JBHUDC010000003">
    <property type="protein sequence ID" value="MFD1513126.1"/>
    <property type="molecule type" value="Genomic_DNA"/>
</dbReference>
<name>A0ABD6ATR0_9EURY</name>
<evidence type="ECO:0000256" key="1">
    <source>
        <dbReference type="ARBA" id="ARBA00022448"/>
    </source>
</evidence>
<dbReference type="InterPro" id="IPR019546">
    <property type="entry name" value="TAT_signal_bac_arc"/>
</dbReference>
<accession>A0ABD6ATR0</accession>
<keyword evidence="2" id="KW-0732">Signal</keyword>
<keyword evidence="1" id="KW-0813">Transport</keyword>
<organism evidence="5 6">
    <name type="scientific">Halomarina rubra</name>
    <dbReference type="NCBI Taxonomy" id="2071873"/>
    <lineage>
        <taxon>Archaea</taxon>
        <taxon>Methanobacteriati</taxon>
        <taxon>Methanobacteriota</taxon>
        <taxon>Stenosarchaea group</taxon>
        <taxon>Halobacteria</taxon>
        <taxon>Halobacteriales</taxon>
        <taxon>Natronomonadaceae</taxon>
        <taxon>Halomarina</taxon>
    </lineage>
</organism>
<feature type="compositionally biased region" description="Low complexity" evidence="3">
    <location>
        <begin position="59"/>
        <end position="70"/>
    </location>
</feature>
<dbReference type="PROSITE" id="PS51318">
    <property type="entry name" value="TAT"/>
    <property type="match status" value="1"/>
</dbReference>
<gene>
    <name evidence="5" type="ORF">ACFSBT_07540</name>
</gene>
<dbReference type="InterPro" id="IPR050811">
    <property type="entry name" value="Phosphate_ABC_transporter"/>
</dbReference>
<dbReference type="InterPro" id="IPR024370">
    <property type="entry name" value="PBP_domain"/>
</dbReference>
<dbReference type="RefSeq" id="WP_250873089.1">
    <property type="nucleotide sequence ID" value="NZ_JALXFV010000003.1"/>
</dbReference>
<dbReference type="InterPro" id="IPR011862">
    <property type="entry name" value="Phos-bd"/>
</dbReference>
<evidence type="ECO:0000313" key="6">
    <source>
        <dbReference type="Proteomes" id="UP001597187"/>
    </source>
</evidence>
<evidence type="ECO:0000313" key="5">
    <source>
        <dbReference type="EMBL" id="MFD1513126.1"/>
    </source>
</evidence>
<sequence>MADNSSKRLSRRKFIAASGTAGALALAGCTSNPNAGGGDDERSDGDSTDGGDGGGSTEGGNSSTGDGNSEYQNLSGEINVAGSSTVYPLAQALQEQFTSEEMHPDVNITLQSTGSGGGFQNYFCVGDTDFNNASRPIKEEEQALCQDNGVNPVELKVATDALTVVVNNENDFVDEITFEQLYQIWSADSDASTWSDVNSEWPDEKLQLFGPTEASGTYDYFLETVIGEEGPGMRTDYQATENDRTIVQGVQGSQYAMGFFGFAYYSNNTDAVKALSVEGGDSDGAVAPKLETAKSGAYPLARPLFTYPARESLAEEHVAAFAKFFVEQSTNEDIVANQVGYVPNSQEEADEMMSTLESAIQEAQG</sequence>
<dbReference type="Gene3D" id="3.40.190.10">
    <property type="entry name" value="Periplasmic binding protein-like II"/>
    <property type="match status" value="2"/>
</dbReference>
<dbReference type="Proteomes" id="UP001597187">
    <property type="component" value="Unassembled WGS sequence"/>
</dbReference>
<proteinExistence type="predicted"/>
<dbReference type="AlphaFoldDB" id="A0ABD6ATR0"/>
<evidence type="ECO:0000256" key="2">
    <source>
        <dbReference type="ARBA" id="ARBA00022729"/>
    </source>
</evidence>
<dbReference type="SUPFAM" id="SSF53850">
    <property type="entry name" value="Periplasmic binding protein-like II"/>
    <property type="match status" value="1"/>
</dbReference>
<evidence type="ECO:0000256" key="3">
    <source>
        <dbReference type="SAM" id="MobiDB-lite"/>
    </source>
</evidence>
<dbReference type="PROSITE" id="PS51257">
    <property type="entry name" value="PROKAR_LIPOPROTEIN"/>
    <property type="match status" value="1"/>
</dbReference>
<dbReference type="NCBIfam" id="TIGR02136">
    <property type="entry name" value="ptsS_2"/>
    <property type="match status" value="1"/>
</dbReference>